<dbReference type="InterPro" id="IPR003759">
    <property type="entry name" value="Cbl-bd_cap"/>
</dbReference>
<dbReference type="Pfam" id="PF02310">
    <property type="entry name" value="B12-binding"/>
    <property type="match status" value="1"/>
</dbReference>
<dbReference type="SUPFAM" id="SSF47644">
    <property type="entry name" value="Methionine synthase domain"/>
    <property type="match status" value="1"/>
</dbReference>
<dbReference type="SMART" id="SM01018">
    <property type="entry name" value="B12-binding_2"/>
    <property type="match status" value="1"/>
</dbReference>
<evidence type="ECO:0000256" key="11">
    <source>
        <dbReference type="ARBA" id="ARBA00022679"/>
    </source>
</evidence>
<evidence type="ECO:0000259" key="22">
    <source>
        <dbReference type="PROSITE" id="PS51332"/>
    </source>
</evidence>
<evidence type="ECO:0000256" key="1">
    <source>
        <dbReference type="ARBA" id="ARBA00001700"/>
    </source>
</evidence>
<feature type="domain" description="Pterin-binding" evidence="21">
    <location>
        <begin position="316"/>
        <end position="571"/>
    </location>
</feature>
<dbReference type="Pfam" id="PF02607">
    <property type="entry name" value="B12-binding_2"/>
    <property type="match status" value="1"/>
</dbReference>
<dbReference type="Proteomes" id="UP000261212">
    <property type="component" value="Unassembled WGS sequence"/>
</dbReference>
<evidence type="ECO:0000256" key="7">
    <source>
        <dbReference type="ARBA" id="ARBA00013998"/>
    </source>
</evidence>
<dbReference type="Pfam" id="PF02574">
    <property type="entry name" value="S-methyl_trans"/>
    <property type="match status" value="1"/>
</dbReference>
<dbReference type="Pfam" id="PF00809">
    <property type="entry name" value="Pterin_bind"/>
    <property type="match status" value="1"/>
</dbReference>
<evidence type="ECO:0000256" key="14">
    <source>
        <dbReference type="ARBA" id="ARBA00022833"/>
    </source>
</evidence>
<evidence type="ECO:0000256" key="13">
    <source>
        <dbReference type="ARBA" id="ARBA00022723"/>
    </source>
</evidence>
<evidence type="ECO:0000256" key="19">
    <source>
        <dbReference type="PROSITE-ProRule" id="PRU00333"/>
    </source>
</evidence>
<dbReference type="NCBIfam" id="NF005719">
    <property type="entry name" value="PRK07535.1"/>
    <property type="match status" value="1"/>
</dbReference>
<comment type="catalytic activity">
    <reaction evidence="1">
        <text>(6S)-5-methyl-5,6,7,8-tetrahydrofolate + L-homocysteine = (6S)-5,6,7,8-tetrahydrofolate + L-methionine</text>
        <dbReference type="Rhea" id="RHEA:11172"/>
        <dbReference type="ChEBI" id="CHEBI:18608"/>
        <dbReference type="ChEBI" id="CHEBI:57453"/>
        <dbReference type="ChEBI" id="CHEBI:57844"/>
        <dbReference type="ChEBI" id="CHEBI:58199"/>
        <dbReference type="EC" id="2.1.1.13"/>
    </reaction>
</comment>
<keyword evidence="15" id="KW-0486">Methionine biosynthesis</keyword>
<evidence type="ECO:0000313" key="25">
    <source>
        <dbReference type="Proteomes" id="UP000261212"/>
    </source>
</evidence>
<dbReference type="InterPro" id="IPR000489">
    <property type="entry name" value="Pterin-binding_dom"/>
</dbReference>
<comment type="similarity">
    <text evidence="5">Belongs to the vitamin-B12 dependent methionine synthase family.</text>
</comment>
<dbReference type="Gene3D" id="3.20.20.330">
    <property type="entry name" value="Homocysteine-binding-like domain"/>
    <property type="match status" value="1"/>
</dbReference>
<dbReference type="GO" id="GO:0050667">
    <property type="term" value="P:homocysteine metabolic process"/>
    <property type="evidence" value="ECO:0007669"/>
    <property type="project" value="TreeGrafter"/>
</dbReference>
<evidence type="ECO:0000256" key="6">
    <source>
        <dbReference type="ARBA" id="ARBA00012032"/>
    </source>
</evidence>
<dbReference type="GO" id="GO:0005829">
    <property type="term" value="C:cytosol"/>
    <property type="evidence" value="ECO:0007669"/>
    <property type="project" value="TreeGrafter"/>
</dbReference>
<protein>
    <recommendedName>
        <fullName evidence="7">Methionine synthase</fullName>
        <ecNumber evidence="6">2.1.1.13</ecNumber>
    </recommendedName>
    <alternativeName>
        <fullName evidence="18">5-methyltetrahydrofolate--homocysteine methyltransferase</fullName>
    </alternativeName>
</protein>
<keyword evidence="11 19" id="KW-0808">Transferase</keyword>
<evidence type="ECO:0000256" key="12">
    <source>
        <dbReference type="ARBA" id="ARBA00022691"/>
    </source>
</evidence>
<dbReference type="GO" id="GO:0046653">
    <property type="term" value="P:tetrahydrofolate metabolic process"/>
    <property type="evidence" value="ECO:0007669"/>
    <property type="project" value="TreeGrafter"/>
</dbReference>
<keyword evidence="8 19" id="KW-0489">Methyltransferase</keyword>
<organism evidence="24 25">
    <name type="scientific">Anaerofustis stercorihominis</name>
    <dbReference type="NCBI Taxonomy" id="214853"/>
    <lineage>
        <taxon>Bacteria</taxon>
        <taxon>Bacillati</taxon>
        <taxon>Bacillota</taxon>
        <taxon>Clostridia</taxon>
        <taxon>Eubacteriales</taxon>
        <taxon>Eubacteriaceae</taxon>
        <taxon>Anaerofustis</taxon>
    </lineage>
</organism>
<dbReference type="PANTHER" id="PTHR45833">
    <property type="entry name" value="METHIONINE SYNTHASE"/>
    <property type="match status" value="1"/>
</dbReference>
<dbReference type="InterPro" id="IPR036594">
    <property type="entry name" value="Meth_synthase_dom"/>
</dbReference>
<dbReference type="InterPro" id="IPR036724">
    <property type="entry name" value="Cobalamin-bd_sf"/>
</dbReference>
<dbReference type="Gene3D" id="1.10.1240.10">
    <property type="entry name" value="Methionine synthase domain"/>
    <property type="match status" value="1"/>
</dbReference>
<comment type="pathway">
    <text evidence="4">Amino-acid biosynthesis; L-methionine biosynthesis via de novo pathway; L-methionine from L-homocysteine (MetH route): step 1/1.</text>
</comment>
<keyword evidence="12" id="KW-0949">S-adenosyl-L-methionine</keyword>
<dbReference type="PROSITE" id="PS51332">
    <property type="entry name" value="B12_BINDING"/>
    <property type="match status" value="1"/>
</dbReference>
<reference evidence="24 25" key="1">
    <citation type="submission" date="2018-08" db="EMBL/GenBank/DDBJ databases">
        <title>A genome reference for cultivated species of the human gut microbiota.</title>
        <authorList>
            <person name="Zou Y."/>
            <person name="Xue W."/>
            <person name="Luo G."/>
        </authorList>
    </citation>
    <scope>NUCLEOTIDE SEQUENCE [LARGE SCALE GENOMIC DNA]</scope>
    <source>
        <strain evidence="24 25">AM25-6</strain>
    </source>
</reference>
<proteinExistence type="inferred from homology"/>
<dbReference type="InterPro" id="IPR006158">
    <property type="entry name" value="Cobalamin-bd"/>
</dbReference>
<feature type="binding site" evidence="19">
    <location>
        <position position="272"/>
    </location>
    <ligand>
        <name>Zn(2+)</name>
        <dbReference type="ChEBI" id="CHEBI:29105"/>
    </ligand>
</feature>
<comment type="function">
    <text evidence="17">Catalyzes the transfer of a methyl group from methyl-cobalamin to homocysteine, yielding enzyme-bound cob(I)alamin and methionine. Subsequently, remethylates the cofactor using methyltetrahydrofolate.</text>
</comment>
<accession>A0A3E3DWP4</accession>
<gene>
    <name evidence="24" type="ORF">DW687_07935</name>
</gene>
<evidence type="ECO:0000313" key="24">
    <source>
        <dbReference type="EMBL" id="RGD73704.1"/>
    </source>
</evidence>
<dbReference type="GO" id="GO:0008705">
    <property type="term" value="F:methionine synthase activity"/>
    <property type="evidence" value="ECO:0007669"/>
    <property type="project" value="UniProtKB-EC"/>
</dbReference>
<dbReference type="Gene3D" id="3.40.50.280">
    <property type="entry name" value="Cobalamin-binding domain"/>
    <property type="match status" value="1"/>
</dbReference>
<keyword evidence="13 19" id="KW-0479">Metal-binding</keyword>
<dbReference type="PIRSF" id="PIRSF037472">
    <property type="entry name" value="DHPS_mtfrase"/>
    <property type="match status" value="1"/>
</dbReference>
<evidence type="ECO:0000259" key="23">
    <source>
        <dbReference type="PROSITE" id="PS51337"/>
    </source>
</evidence>
<comment type="cofactor">
    <cofactor evidence="3">
        <name>methylcob(III)alamin</name>
        <dbReference type="ChEBI" id="CHEBI:28115"/>
    </cofactor>
</comment>
<feature type="domain" description="B12-binding N-terminal" evidence="23">
    <location>
        <begin position="577"/>
        <end position="670"/>
    </location>
</feature>
<evidence type="ECO:0000256" key="16">
    <source>
        <dbReference type="ARBA" id="ARBA00023285"/>
    </source>
</evidence>
<dbReference type="InterPro" id="IPR050554">
    <property type="entry name" value="Met_Synthase/Corrinoid"/>
</dbReference>
<name>A0A3E3DWP4_9FIRM</name>
<keyword evidence="14 19" id="KW-0862">Zinc</keyword>
<evidence type="ECO:0000256" key="15">
    <source>
        <dbReference type="ARBA" id="ARBA00023167"/>
    </source>
</evidence>
<evidence type="ECO:0000256" key="18">
    <source>
        <dbReference type="ARBA" id="ARBA00031040"/>
    </source>
</evidence>
<dbReference type="EMBL" id="QUSM01000004">
    <property type="protein sequence ID" value="RGD73704.1"/>
    <property type="molecule type" value="Genomic_DNA"/>
</dbReference>
<feature type="binding site" evidence="19">
    <location>
        <position position="207"/>
    </location>
    <ligand>
        <name>Zn(2+)</name>
        <dbReference type="ChEBI" id="CHEBI:29105"/>
    </ligand>
</feature>
<keyword evidence="16" id="KW-0170">Cobalt</keyword>
<dbReference type="InterPro" id="IPR003726">
    <property type="entry name" value="HCY_dom"/>
</dbReference>
<dbReference type="PROSITE" id="PS50970">
    <property type="entry name" value="HCY"/>
    <property type="match status" value="1"/>
</dbReference>
<dbReference type="GO" id="GO:0032259">
    <property type="term" value="P:methylation"/>
    <property type="evidence" value="ECO:0007669"/>
    <property type="project" value="UniProtKB-KW"/>
</dbReference>
<dbReference type="UniPathway" id="UPA00051">
    <property type="reaction ID" value="UER00081"/>
</dbReference>
<dbReference type="InterPro" id="IPR017215">
    <property type="entry name" value="MetH_bac"/>
</dbReference>
<evidence type="ECO:0000259" key="20">
    <source>
        <dbReference type="PROSITE" id="PS50970"/>
    </source>
</evidence>
<feature type="binding site" evidence="19">
    <location>
        <position position="273"/>
    </location>
    <ligand>
        <name>Zn(2+)</name>
        <dbReference type="ChEBI" id="CHEBI:29105"/>
    </ligand>
</feature>
<dbReference type="PANTHER" id="PTHR45833:SF1">
    <property type="entry name" value="METHIONINE SYNTHASE"/>
    <property type="match status" value="1"/>
</dbReference>
<evidence type="ECO:0000256" key="9">
    <source>
        <dbReference type="ARBA" id="ARBA00022605"/>
    </source>
</evidence>
<sequence>MDILKLIKKRKVFFDGGMGSLLQEKGLKAGEFPEMWNVDKSDVVKDIHKEYLLSGADIISANTFGCNSLKFDKEGTYSVENIIRSGVRNAKEAVKESGKDAYVALDIGPTGKLLKPLGDLDFNDAYEIYKEIILFGVKENPDIILIETMSDGYEAKAAILAAKENCDLPVFVSMTLGEDGKLLTGGNAESIIAMMEGLRVDIIGLNCGLGPLQLKPFIGKMLEVSSTPLMLNPNAGLPRSEGGKTVYDINSGEFAFTMKEIADMGVSVLGGCCGTTPEHIKKTVELCKYVEIKEITKKDLTMISSFSKCVYIDKDPIIIGERINPTGKKRFKQALIEDDIEYVLNEANTQVEAGAHVLDVNVGLPEINEAEMMEKVIKELQFSVDVPLQVDTSNTEAMERALRLYNGKALINSVNGKKEVMDEVFPLVKKYGGVVVALCLDEDGIPSTAKGRIKIANKIIKEAEKYGIERKDIIIDALAMTVSADTSSALVTLDTLSIVKNELKMNSVLGVSNISFGLPNRMIINSVFFAMALDRGLNAAIINPNNEDMMRSYISFRTLSDMDEKCMDYIDKYASEKRETGIKKEGLMSLEDSIVKGMKERAKTATLEELEKSEPLEIINKKLIPSLDIVGKGFEEGTIFLPQLLMSAEAAKAAFNEVKNHLVKSGQKEEKIGKIVIATVKGDIHDIGKNIVKVLLENYGYDVIDLGKDVDPDLIVNTVIKEDVKLVGLSALMTTTVPSMEETIKKLNKKVPDCKVFVGGAVLTKDYAKTINADYYAKDAMASVAYAENLFKVAP</sequence>
<dbReference type="EC" id="2.1.1.13" evidence="6"/>
<evidence type="ECO:0000256" key="8">
    <source>
        <dbReference type="ARBA" id="ARBA00022603"/>
    </source>
</evidence>
<dbReference type="SUPFAM" id="SSF51717">
    <property type="entry name" value="Dihydropteroate synthetase-like"/>
    <property type="match status" value="1"/>
</dbReference>
<comment type="cofactor">
    <cofactor evidence="2 19">
        <name>Zn(2+)</name>
        <dbReference type="ChEBI" id="CHEBI:29105"/>
    </cofactor>
</comment>
<feature type="domain" description="B12-binding" evidence="22">
    <location>
        <begin position="672"/>
        <end position="795"/>
    </location>
</feature>
<dbReference type="AlphaFoldDB" id="A0A3E3DWP4"/>
<evidence type="ECO:0000256" key="2">
    <source>
        <dbReference type="ARBA" id="ARBA00001947"/>
    </source>
</evidence>
<comment type="caution">
    <text evidence="24">The sequence shown here is derived from an EMBL/GenBank/DDBJ whole genome shotgun (WGS) entry which is preliminary data.</text>
</comment>
<keyword evidence="10" id="KW-0846">Cobalamin</keyword>
<dbReference type="PROSITE" id="PS51337">
    <property type="entry name" value="B12_BINDING_NTER"/>
    <property type="match status" value="1"/>
</dbReference>
<dbReference type="InterPro" id="IPR036589">
    <property type="entry name" value="HCY_dom_sf"/>
</dbReference>
<dbReference type="InterPro" id="IPR011005">
    <property type="entry name" value="Dihydropteroate_synth-like_sf"/>
</dbReference>
<evidence type="ECO:0000256" key="5">
    <source>
        <dbReference type="ARBA" id="ARBA00010398"/>
    </source>
</evidence>
<dbReference type="SUPFAM" id="SSF82282">
    <property type="entry name" value="Homocysteine S-methyltransferase"/>
    <property type="match status" value="1"/>
</dbReference>
<evidence type="ECO:0000256" key="10">
    <source>
        <dbReference type="ARBA" id="ARBA00022628"/>
    </source>
</evidence>
<dbReference type="PROSITE" id="PS50972">
    <property type="entry name" value="PTERIN_BINDING"/>
    <property type="match status" value="1"/>
</dbReference>
<dbReference type="SUPFAM" id="SSF52242">
    <property type="entry name" value="Cobalamin (vitamin B12)-binding domain"/>
    <property type="match status" value="1"/>
</dbReference>
<dbReference type="RefSeq" id="WP_117532348.1">
    <property type="nucleotide sequence ID" value="NZ_CP176644.1"/>
</dbReference>
<evidence type="ECO:0000259" key="21">
    <source>
        <dbReference type="PROSITE" id="PS50972"/>
    </source>
</evidence>
<dbReference type="GO" id="GO:0031419">
    <property type="term" value="F:cobalamin binding"/>
    <property type="evidence" value="ECO:0007669"/>
    <property type="project" value="UniProtKB-KW"/>
</dbReference>
<dbReference type="GO" id="GO:0046872">
    <property type="term" value="F:metal ion binding"/>
    <property type="evidence" value="ECO:0007669"/>
    <property type="project" value="UniProtKB-KW"/>
</dbReference>
<evidence type="ECO:0000256" key="3">
    <source>
        <dbReference type="ARBA" id="ARBA00001956"/>
    </source>
</evidence>
<feature type="domain" description="Hcy-binding" evidence="20">
    <location>
        <begin position="1"/>
        <end position="287"/>
    </location>
</feature>
<keyword evidence="9" id="KW-0028">Amino-acid biosynthesis</keyword>
<evidence type="ECO:0000256" key="17">
    <source>
        <dbReference type="ARBA" id="ARBA00025552"/>
    </source>
</evidence>
<dbReference type="Gene3D" id="3.20.20.20">
    <property type="entry name" value="Dihydropteroate synthase-like"/>
    <property type="match status" value="1"/>
</dbReference>
<evidence type="ECO:0000256" key="4">
    <source>
        <dbReference type="ARBA" id="ARBA00005178"/>
    </source>
</evidence>